<dbReference type="PaxDb" id="5141-EFNCRP00000000523"/>
<keyword evidence="3" id="KW-1185">Reference proteome</keyword>
<dbReference type="HOGENOM" id="CLU_2543135_0_0_1"/>
<dbReference type="AlphaFoldDB" id="Q7SES8"/>
<proteinExistence type="predicted"/>
<feature type="region of interest" description="Disordered" evidence="1">
    <location>
        <begin position="23"/>
        <end position="51"/>
    </location>
</feature>
<name>Q7SES8_NEUCR</name>
<reference evidence="2 3" key="1">
    <citation type="journal article" date="2003" name="Nature">
        <title>The genome sequence of the filamentous fungus Neurospora crassa.</title>
        <authorList>
            <person name="Galagan J.E."/>
            <person name="Calvo S.E."/>
            <person name="Borkovich K.A."/>
            <person name="Selker E.U."/>
            <person name="Read N.D."/>
            <person name="Jaffe D."/>
            <person name="FitzHugh W."/>
            <person name="Ma L.J."/>
            <person name="Smirnov S."/>
            <person name="Purcell S."/>
            <person name="Rehman B."/>
            <person name="Elkins T."/>
            <person name="Engels R."/>
            <person name="Wang S."/>
            <person name="Nielsen C.B."/>
            <person name="Butler J."/>
            <person name="Endrizzi M."/>
            <person name="Qui D."/>
            <person name="Ianakiev P."/>
            <person name="Bell-Pedersen D."/>
            <person name="Nelson M.A."/>
            <person name="Werner-Washburne M."/>
            <person name="Selitrennikoff C.P."/>
            <person name="Kinsey J.A."/>
            <person name="Braun E.L."/>
            <person name="Zelter A."/>
            <person name="Schulte U."/>
            <person name="Kothe G.O."/>
            <person name="Jedd G."/>
            <person name="Mewes W."/>
            <person name="Staben C."/>
            <person name="Marcotte E."/>
            <person name="Greenberg D."/>
            <person name="Roy A."/>
            <person name="Foley K."/>
            <person name="Naylor J."/>
            <person name="Stange-Thomann N."/>
            <person name="Barrett R."/>
            <person name="Gnerre S."/>
            <person name="Kamal M."/>
            <person name="Kamvysselis M."/>
            <person name="Mauceli E."/>
            <person name="Bielke C."/>
            <person name="Rudd S."/>
            <person name="Frishman D."/>
            <person name="Krystofova S."/>
            <person name="Rasmussen C."/>
            <person name="Metzenberg R.L."/>
            <person name="Perkins D.D."/>
            <person name="Kroken S."/>
            <person name="Cogoni C."/>
            <person name="Macino G."/>
            <person name="Catcheside D."/>
            <person name="Li W."/>
            <person name="Pratt R.J."/>
            <person name="Osmani S.A."/>
            <person name="DeSouza C.P."/>
            <person name="Glass L."/>
            <person name="Orbach M.J."/>
            <person name="Berglund J.A."/>
            <person name="Voelker R."/>
            <person name="Yarden O."/>
            <person name="Plamann M."/>
            <person name="Seiler S."/>
            <person name="Dunlap J."/>
            <person name="Radford A."/>
            <person name="Aramayo R."/>
            <person name="Natvig D.O."/>
            <person name="Alex L.A."/>
            <person name="Mannhaupt G."/>
            <person name="Ebbole D.J."/>
            <person name="Freitag M."/>
            <person name="Paulsen I."/>
            <person name="Sachs M.S."/>
            <person name="Lander E.S."/>
            <person name="Nusbaum C."/>
            <person name="Birren B."/>
        </authorList>
    </citation>
    <scope>NUCLEOTIDE SEQUENCE [LARGE SCALE GENOMIC DNA]</scope>
    <source>
        <strain evidence="3">ATCC 24698 / 74-OR23-1A / CBS 708.71 / DSM 1257 / FGSC 987</strain>
    </source>
</reference>
<dbReference type="GeneID" id="3880703"/>
<dbReference type="VEuPathDB" id="FungiDB:NCU00718"/>
<dbReference type="EMBL" id="CM002236">
    <property type="protein sequence ID" value="EAA35316.1"/>
    <property type="molecule type" value="Genomic_DNA"/>
</dbReference>
<protein>
    <submittedName>
        <fullName evidence="2">Uncharacterized protein</fullName>
    </submittedName>
</protein>
<dbReference type="InParanoid" id="Q7SES8"/>
<gene>
    <name evidence="2" type="ORF">NCU00718</name>
</gene>
<evidence type="ECO:0000313" key="2">
    <source>
        <dbReference type="EMBL" id="EAA35316.1"/>
    </source>
</evidence>
<accession>Q7SES8</accession>
<sequence>MAVLFMKLKDVERALAAGLLVDKGPDGEAGVPGTGNMAQRASENPGRWSGRGRMLCSAETDGGFQTYRNEENGDHCKAEEGDIGCGWSQRRAADLPDGNYG</sequence>
<evidence type="ECO:0000313" key="3">
    <source>
        <dbReference type="Proteomes" id="UP000001805"/>
    </source>
</evidence>
<dbReference type="RefSeq" id="XP_964552.1">
    <property type="nucleotide sequence ID" value="XM_959459.1"/>
</dbReference>
<dbReference type="Proteomes" id="UP000001805">
    <property type="component" value="Chromosome 1, Linkage Group I"/>
</dbReference>
<organism evidence="2 3">
    <name type="scientific">Neurospora crassa (strain ATCC 24698 / 74-OR23-1A / CBS 708.71 / DSM 1257 / FGSC 987)</name>
    <dbReference type="NCBI Taxonomy" id="367110"/>
    <lineage>
        <taxon>Eukaryota</taxon>
        <taxon>Fungi</taxon>
        <taxon>Dikarya</taxon>
        <taxon>Ascomycota</taxon>
        <taxon>Pezizomycotina</taxon>
        <taxon>Sordariomycetes</taxon>
        <taxon>Sordariomycetidae</taxon>
        <taxon>Sordariales</taxon>
        <taxon>Sordariaceae</taxon>
        <taxon>Neurospora</taxon>
    </lineage>
</organism>
<evidence type="ECO:0000256" key="1">
    <source>
        <dbReference type="SAM" id="MobiDB-lite"/>
    </source>
</evidence>
<dbReference type="KEGG" id="ncr:NCU00718"/>